<dbReference type="InterPro" id="IPR012133">
    <property type="entry name" value="Alpha-hydoxy_acid_DH_FMN"/>
</dbReference>
<keyword evidence="3" id="KW-0288">FMN</keyword>
<dbReference type="PIRSF" id="PIRSF000138">
    <property type="entry name" value="Al-hdrx_acd_dh"/>
    <property type="match status" value="1"/>
</dbReference>
<keyword evidence="4" id="KW-0560">Oxidoreductase</keyword>
<sequence length="344" mass="35807">MLPPRSVSLVDRARESLPAEVFAYYAAGAGAQQTLAEQEQAWREIGLRPRVLQDVSLVSTEVSLLGDTVASPILIAPTALHGLAHPDGELATARGARKAGCRYVVSMRASRRLSSIAEESGPFWQQVYVLNDRGISDEVARRAAQVGATALVVTVDTPIVARKPAEIPALAWATGLLDVLDGRDPADPRLQQARDLGPPDLRRLHEVSGLPVVAKGVLRGDQALKCRDAGAAAVVVSTHGGRQLDGTITVPAALAEVVRTVGGEVEVYADGGVRTGGDVVRALALGARAVLIGRPVLWALAVGGAAGVHEYLRDFTADLSETLALAGCRSAADVGADLVEGPAS</sequence>
<dbReference type="InterPro" id="IPR013785">
    <property type="entry name" value="Aldolase_TIM"/>
</dbReference>
<organism evidence="7 8">
    <name type="scientific">Jatrophihabitans telluris</name>
    <dbReference type="NCBI Taxonomy" id="2038343"/>
    <lineage>
        <taxon>Bacteria</taxon>
        <taxon>Bacillati</taxon>
        <taxon>Actinomycetota</taxon>
        <taxon>Actinomycetes</taxon>
        <taxon>Jatrophihabitantales</taxon>
        <taxon>Jatrophihabitantaceae</taxon>
        <taxon>Jatrophihabitans</taxon>
    </lineage>
</organism>
<dbReference type="InterPro" id="IPR037396">
    <property type="entry name" value="FMN_HAD"/>
</dbReference>
<dbReference type="PANTHER" id="PTHR10578">
    <property type="entry name" value="S -2-HYDROXY-ACID OXIDASE-RELATED"/>
    <property type="match status" value="1"/>
</dbReference>
<keyword evidence="8" id="KW-1185">Reference proteome</keyword>
<evidence type="ECO:0000256" key="4">
    <source>
        <dbReference type="ARBA" id="ARBA00023002"/>
    </source>
</evidence>
<reference evidence="7" key="1">
    <citation type="journal article" date="2018" name="Int. J. Syst. Evol. Microbiol.">
        <title>Jatrophihabitans telluris sp. nov., isolated from sediment soil of lava forest wetlands and the emended description of the genus Jatrophihabitans.</title>
        <authorList>
            <person name="Lee K.C."/>
            <person name="Suh M.K."/>
            <person name="Eom M.K."/>
            <person name="Kim K.K."/>
            <person name="Kim J.S."/>
            <person name="Kim D.S."/>
            <person name="Ko S.H."/>
            <person name="Shin Y.K."/>
            <person name="Lee J.S."/>
        </authorList>
    </citation>
    <scope>NUCLEOTIDE SEQUENCE</scope>
    <source>
        <strain evidence="7">N237</strain>
    </source>
</reference>
<evidence type="ECO:0000256" key="3">
    <source>
        <dbReference type="ARBA" id="ARBA00022643"/>
    </source>
</evidence>
<comment type="cofactor">
    <cofactor evidence="1">
        <name>FMN</name>
        <dbReference type="ChEBI" id="CHEBI:58210"/>
    </cofactor>
</comment>
<dbReference type="InterPro" id="IPR000262">
    <property type="entry name" value="FMN-dep_DH"/>
</dbReference>
<dbReference type="PROSITE" id="PS51349">
    <property type="entry name" value="FMN_HYDROXY_ACID_DH_2"/>
    <property type="match status" value="1"/>
</dbReference>
<evidence type="ECO:0000313" key="8">
    <source>
        <dbReference type="Proteomes" id="UP001056336"/>
    </source>
</evidence>
<proteinExistence type="inferred from homology"/>
<reference evidence="7" key="2">
    <citation type="submission" date="2022-05" db="EMBL/GenBank/DDBJ databases">
        <authorList>
            <person name="Kim J.-S."/>
            <person name="Lee K."/>
            <person name="Suh M."/>
            <person name="Eom M."/>
            <person name="Kim J.-S."/>
            <person name="Kim D.-S."/>
            <person name="Ko S.-H."/>
            <person name="Shin Y."/>
            <person name="Lee J.-S."/>
        </authorList>
    </citation>
    <scope>NUCLEOTIDE SEQUENCE</scope>
    <source>
        <strain evidence="7">N237</strain>
    </source>
</reference>
<evidence type="ECO:0000259" key="6">
    <source>
        <dbReference type="PROSITE" id="PS51349"/>
    </source>
</evidence>
<dbReference type="RefSeq" id="WP_249772918.1">
    <property type="nucleotide sequence ID" value="NZ_CP097332.1"/>
</dbReference>
<name>A0ABY4R124_9ACTN</name>
<dbReference type="CDD" id="cd02809">
    <property type="entry name" value="alpha_hydroxyacid_oxid_FMN"/>
    <property type="match status" value="1"/>
</dbReference>
<evidence type="ECO:0000313" key="7">
    <source>
        <dbReference type="EMBL" id="UQX89022.1"/>
    </source>
</evidence>
<dbReference type="Pfam" id="PF01070">
    <property type="entry name" value="FMN_dh"/>
    <property type="match status" value="1"/>
</dbReference>
<feature type="domain" description="FMN hydroxy acid dehydrogenase" evidence="6">
    <location>
        <begin position="1"/>
        <end position="344"/>
    </location>
</feature>
<dbReference type="SUPFAM" id="SSF51395">
    <property type="entry name" value="FMN-linked oxidoreductases"/>
    <property type="match status" value="1"/>
</dbReference>
<evidence type="ECO:0000256" key="2">
    <source>
        <dbReference type="ARBA" id="ARBA00022630"/>
    </source>
</evidence>
<keyword evidence="2" id="KW-0285">Flavoprotein</keyword>
<dbReference type="EMBL" id="CP097332">
    <property type="protein sequence ID" value="UQX89022.1"/>
    <property type="molecule type" value="Genomic_DNA"/>
</dbReference>
<dbReference type="Gene3D" id="3.20.20.70">
    <property type="entry name" value="Aldolase class I"/>
    <property type="match status" value="1"/>
</dbReference>
<protein>
    <submittedName>
        <fullName evidence="7">Alpha-hydroxy-acid oxidizing protein</fullName>
    </submittedName>
</protein>
<accession>A0ABY4R124</accession>
<evidence type="ECO:0000256" key="1">
    <source>
        <dbReference type="ARBA" id="ARBA00001917"/>
    </source>
</evidence>
<comment type="similarity">
    <text evidence="5">Belongs to the FMN-dependent alpha-hydroxy acid dehydrogenase family.</text>
</comment>
<dbReference type="Proteomes" id="UP001056336">
    <property type="component" value="Chromosome"/>
</dbReference>
<evidence type="ECO:0000256" key="5">
    <source>
        <dbReference type="ARBA" id="ARBA00024042"/>
    </source>
</evidence>
<dbReference type="PANTHER" id="PTHR10578:SF107">
    <property type="entry name" value="2-HYDROXYACID OXIDASE 1"/>
    <property type="match status" value="1"/>
</dbReference>
<gene>
    <name evidence="7" type="ORF">M6D93_03240</name>
</gene>